<evidence type="ECO:0000256" key="1">
    <source>
        <dbReference type="SAM" id="Phobius"/>
    </source>
</evidence>
<sequence length="90" mass="10337">SFAIFQVFVKRTLHGIQWISIVKKPALACLFIMCLLFPLTSRLNSLLLGFVFLFGYGFFLFALNGFSVRARYILRTKPAGEMELIQNRSK</sequence>
<keyword evidence="1" id="KW-0472">Membrane</keyword>
<keyword evidence="1" id="KW-0812">Transmembrane</keyword>
<protein>
    <submittedName>
        <fullName evidence="2">Uncharacterized protein</fullName>
    </submittedName>
</protein>
<evidence type="ECO:0000313" key="3">
    <source>
        <dbReference type="Proteomes" id="UP000051861"/>
    </source>
</evidence>
<proteinExistence type="predicted"/>
<accession>A0A0S7Y0D1</accession>
<gene>
    <name evidence="2" type="ORF">AMJ44_07025</name>
</gene>
<name>A0A0S7Y0D1_UNCSA</name>
<comment type="caution">
    <text evidence="2">The sequence shown here is derived from an EMBL/GenBank/DDBJ whole genome shotgun (WGS) entry which is preliminary data.</text>
</comment>
<feature type="non-terminal residue" evidence="2">
    <location>
        <position position="1"/>
    </location>
</feature>
<organism evidence="2 3">
    <name type="scientific">candidate division WOR-1 bacterium DG_54_3</name>
    <dbReference type="NCBI Taxonomy" id="1703775"/>
    <lineage>
        <taxon>Bacteria</taxon>
        <taxon>Bacillati</taxon>
        <taxon>Saganbacteria</taxon>
    </lineage>
</organism>
<feature type="transmembrane region" description="Helical" evidence="1">
    <location>
        <begin position="46"/>
        <end position="66"/>
    </location>
</feature>
<dbReference type="Proteomes" id="UP000051861">
    <property type="component" value="Unassembled WGS sequence"/>
</dbReference>
<evidence type="ECO:0000313" key="2">
    <source>
        <dbReference type="EMBL" id="KPJ67935.1"/>
    </source>
</evidence>
<dbReference type="AlphaFoldDB" id="A0A0S7Y0D1"/>
<keyword evidence="1" id="KW-1133">Transmembrane helix</keyword>
<reference evidence="2 3" key="1">
    <citation type="journal article" date="2015" name="Microbiome">
        <title>Genomic resolution of linkages in carbon, nitrogen, and sulfur cycling among widespread estuary sediment bacteria.</title>
        <authorList>
            <person name="Baker B.J."/>
            <person name="Lazar C.S."/>
            <person name="Teske A.P."/>
            <person name="Dick G.J."/>
        </authorList>
    </citation>
    <scope>NUCLEOTIDE SEQUENCE [LARGE SCALE GENOMIC DNA]</scope>
    <source>
        <strain evidence="2">DG_54_3</strain>
    </source>
</reference>
<dbReference type="EMBL" id="LIZX01000060">
    <property type="protein sequence ID" value="KPJ67935.1"/>
    <property type="molecule type" value="Genomic_DNA"/>
</dbReference>
<feature type="transmembrane region" description="Helical" evidence="1">
    <location>
        <begin position="21"/>
        <end position="40"/>
    </location>
</feature>